<gene>
    <name evidence="1" type="ORF">JX265_009494</name>
</gene>
<sequence>MENDWMKTMNMAKFPDLDLGPLPEDPVIDFDILNTFPFDPNTFDPELDKRDFSAENDVTRHLVDISNRLQRIEEGMATSKEMSSLASNMTLGLQQLERLVERLRQGLEMWAKCLINGIPAEKETGGVTA</sequence>
<keyword evidence="2" id="KW-1185">Reference proteome</keyword>
<name>A0A9P9WG44_9PEZI</name>
<dbReference type="EMBL" id="JAFIMR010000029">
    <property type="protein sequence ID" value="KAI1861527.1"/>
    <property type="molecule type" value="Genomic_DNA"/>
</dbReference>
<evidence type="ECO:0000313" key="1">
    <source>
        <dbReference type="EMBL" id="KAI1861527.1"/>
    </source>
</evidence>
<proteinExistence type="predicted"/>
<reference evidence="1" key="1">
    <citation type="submission" date="2021-03" db="EMBL/GenBank/DDBJ databases">
        <title>Revisited historic fungal species revealed as producer of novel bioactive compounds through whole genome sequencing and comparative genomics.</title>
        <authorList>
            <person name="Vignolle G.A."/>
            <person name="Hochenegger N."/>
            <person name="Mach R.L."/>
            <person name="Mach-Aigner A.R."/>
            <person name="Javad Rahimi M."/>
            <person name="Salim K.A."/>
            <person name="Chan C.M."/>
            <person name="Lim L.B.L."/>
            <person name="Cai F."/>
            <person name="Druzhinina I.S."/>
            <person name="U'Ren J.M."/>
            <person name="Derntl C."/>
        </authorList>
    </citation>
    <scope>NUCLEOTIDE SEQUENCE</scope>
    <source>
        <strain evidence="1">TUCIM 5799</strain>
    </source>
</reference>
<dbReference type="AlphaFoldDB" id="A0A9P9WG44"/>
<evidence type="ECO:0000313" key="2">
    <source>
        <dbReference type="Proteomes" id="UP000829685"/>
    </source>
</evidence>
<organism evidence="1 2">
    <name type="scientific">Neoarthrinium moseri</name>
    <dbReference type="NCBI Taxonomy" id="1658444"/>
    <lineage>
        <taxon>Eukaryota</taxon>
        <taxon>Fungi</taxon>
        <taxon>Dikarya</taxon>
        <taxon>Ascomycota</taxon>
        <taxon>Pezizomycotina</taxon>
        <taxon>Sordariomycetes</taxon>
        <taxon>Xylariomycetidae</taxon>
        <taxon>Amphisphaeriales</taxon>
        <taxon>Apiosporaceae</taxon>
        <taxon>Neoarthrinium</taxon>
    </lineage>
</organism>
<dbReference type="Proteomes" id="UP000829685">
    <property type="component" value="Unassembled WGS sequence"/>
</dbReference>
<accession>A0A9P9WG44</accession>
<comment type="caution">
    <text evidence="1">The sequence shown here is derived from an EMBL/GenBank/DDBJ whole genome shotgun (WGS) entry which is preliminary data.</text>
</comment>
<protein>
    <submittedName>
        <fullName evidence="1">Uncharacterized protein</fullName>
    </submittedName>
</protein>